<keyword evidence="3" id="KW-1185">Reference proteome</keyword>
<dbReference type="AlphaFoldDB" id="I4BAM1"/>
<evidence type="ECO:0000313" key="2">
    <source>
        <dbReference type="EMBL" id="AFM14328.1"/>
    </source>
</evidence>
<accession>I4BAM1</accession>
<dbReference type="OrthoDB" id="9806699at2"/>
<keyword evidence="1" id="KW-0812">Transmembrane</keyword>
<dbReference type="InterPro" id="IPR046487">
    <property type="entry name" value="DUF6580"/>
</dbReference>
<dbReference type="Pfam" id="PF20221">
    <property type="entry name" value="DUF6580"/>
    <property type="match status" value="1"/>
</dbReference>
<gene>
    <name evidence="2" type="ordered locus">Turpa_3694</name>
</gene>
<feature type="transmembrane region" description="Helical" evidence="1">
    <location>
        <begin position="67"/>
        <end position="84"/>
    </location>
</feature>
<protein>
    <recommendedName>
        <fullName evidence="4">Rod shape-determining protein MreD</fullName>
    </recommendedName>
</protein>
<keyword evidence="1" id="KW-0472">Membrane</keyword>
<name>I4BAM1_TURPD</name>
<evidence type="ECO:0008006" key="4">
    <source>
        <dbReference type="Google" id="ProtNLM"/>
    </source>
</evidence>
<reference evidence="2 3" key="1">
    <citation type="submission" date="2012-06" db="EMBL/GenBank/DDBJ databases">
        <title>The complete chromosome of genome of Turneriella parva DSM 21527.</title>
        <authorList>
            <consortium name="US DOE Joint Genome Institute (JGI-PGF)"/>
            <person name="Lucas S."/>
            <person name="Han J."/>
            <person name="Lapidus A."/>
            <person name="Bruce D."/>
            <person name="Goodwin L."/>
            <person name="Pitluck S."/>
            <person name="Peters L."/>
            <person name="Kyrpides N."/>
            <person name="Mavromatis K."/>
            <person name="Ivanova N."/>
            <person name="Mikhailova N."/>
            <person name="Chertkov O."/>
            <person name="Detter J.C."/>
            <person name="Tapia R."/>
            <person name="Han C."/>
            <person name="Land M."/>
            <person name="Hauser L."/>
            <person name="Markowitz V."/>
            <person name="Cheng J.-F."/>
            <person name="Hugenholtz P."/>
            <person name="Woyke T."/>
            <person name="Wu D."/>
            <person name="Gronow S."/>
            <person name="Wellnitz S."/>
            <person name="Brambilla E."/>
            <person name="Klenk H.-P."/>
            <person name="Eisen J.A."/>
        </authorList>
    </citation>
    <scope>NUCLEOTIDE SEQUENCE [LARGE SCALE GENOMIC DNA]</scope>
    <source>
        <strain evidence="3">ATCC BAA-1111 / DSM 21527 / NCTC 11395 / H</strain>
    </source>
</reference>
<dbReference type="PATRIC" id="fig|869212.3.peg.3718"/>
<dbReference type="Proteomes" id="UP000006048">
    <property type="component" value="Chromosome"/>
</dbReference>
<dbReference type="RefSeq" id="WP_014804805.1">
    <property type="nucleotide sequence ID" value="NC_018020.1"/>
</dbReference>
<dbReference type="HOGENOM" id="CLU_112910_0_0_12"/>
<dbReference type="STRING" id="869212.Turpa_3694"/>
<dbReference type="EMBL" id="CP002959">
    <property type="protein sequence ID" value="AFM14328.1"/>
    <property type="molecule type" value="Genomic_DNA"/>
</dbReference>
<evidence type="ECO:0000313" key="3">
    <source>
        <dbReference type="Proteomes" id="UP000006048"/>
    </source>
</evidence>
<keyword evidence="1" id="KW-1133">Transmembrane helix</keyword>
<sequence>MRNLFIATGLILAVAITRFLPHPPNFSPVMAVALFGSAVFANRYIGFTVALLAMVVSDFFLGMHSTLPFVYASMLLAAFLGNLLRENRSVLRIVAITMAGSVLFFVVTNLGVFIMQDLYAKNLQGLGECFAMALPFFQNSLAGDMVFTAVLFSMHHIFVTAPERRLSAPAV</sequence>
<proteinExistence type="predicted"/>
<dbReference type="KEGG" id="tpx:Turpa_3694"/>
<evidence type="ECO:0000256" key="1">
    <source>
        <dbReference type="SAM" id="Phobius"/>
    </source>
</evidence>
<feature type="transmembrane region" description="Helical" evidence="1">
    <location>
        <begin position="90"/>
        <end position="114"/>
    </location>
</feature>
<organism evidence="2 3">
    <name type="scientific">Turneriella parva (strain ATCC BAA-1111 / DSM 21527 / NCTC 11395 / H)</name>
    <name type="common">Leptospira parva</name>
    <dbReference type="NCBI Taxonomy" id="869212"/>
    <lineage>
        <taxon>Bacteria</taxon>
        <taxon>Pseudomonadati</taxon>
        <taxon>Spirochaetota</taxon>
        <taxon>Spirochaetia</taxon>
        <taxon>Leptospirales</taxon>
        <taxon>Leptospiraceae</taxon>
        <taxon>Turneriella</taxon>
    </lineage>
</organism>
<feature type="transmembrane region" description="Helical" evidence="1">
    <location>
        <begin position="29"/>
        <end position="55"/>
    </location>
</feature>